<evidence type="ECO:0000313" key="2">
    <source>
        <dbReference type="Proteomes" id="UP000179797"/>
    </source>
</evidence>
<keyword evidence="2" id="KW-1185">Reference proteome</keyword>
<gene>
    <name evidence="1" type="ORF">NH26_23705</name>
</gene>
<sequence length="99" mass="11511">MNQDYSTAAYIKKSRTGTDRYGILNSNQTLTKMKRTNVMMLTQPSHFKKGWVKTYSEENIIKTDFIINKIPGLTGEDAPVQFFVPSQRHKQNRNINNDR</sequence>
<protein>
    <submittedName>
        <fullName evidence="1">Uncharacterized protein</fullName>
    </submittedName>
</protein>
<comment type="caution">
    <text evidence="1">The sequence shown here is derived from an EMBL/GenBank/DDBJ whole genome shotgun (WGS) entry which is preliminary data.</text>
</comment>
<proteinExistence type="predicted"/>
<dbReference type="Proteomes" id="UP000179797">
    <property type="component" value="Unassembled WGS sequence"/>
</dbReference>
<dbReference type="EMBL" id="JRYR02000002">
    <property type="protein sequence ID" value="OHX64581.1"/>
    <property type="molecule type" value="Genomic_DNA"/>
</dbReference>
<accession>A0A1S1YU77</accession>
<organism evidence="1 2">
    <name type="scientific">Flammeovirga pacifica</name>
    <dbReference type="NCBI Taxonomy" id="915059"/>
    <lineage>
        <taxon>Bacteria</taxon>
        <taxon>Pseudomonadati</taxon>
        <taxon>Bacteroidota</taxon>
        <taxon>Cytophagia</taxon>
        <taxon>Cytophagales</taxon>
        <taxon>Flammeovirgaceae</taxon>
        <taxon>Flammeovirga</taxon>
    </lineage>
</organism>
<reference evidence="1 2" key="1">
    <citation type="journal article" date="2012" name="Int. J. Syst. Evol. Microbiol.">
        <title>Flammeovirga pacifica sp. nov., isolated from deep-sea sediment.</title>
        <authorList>
            <person name="Xu H."/>
            <person name="Fu Y."/>
            <person name="Yang N."/>
            <person name="Ding Z."/>
            <person name="Lai Q."/>
            <person name="Zeng R."/>
        </authorList>
    </citation>
    <scope>NUCLEOTIDE SEQUENCE [LARGE SCALE GENOMIC DNA]</scope>
    <source>
        <strain evidence="2">DSM 24597 / LMG 26175 / WPAGA1</strain>
    </source>
</reference>
<evidence type="ECO:0000313" key="1">
    <source>
        <dbReference type="EMBL" id="OHX64581.1"/>
    </source>
</evidence>
<dbReference type="STRING" id="915059.NH26_23705"/>
<dbReference type="RefSeq" id="WP_044217126.1">
    <property type="nucleotide sequence ID" value="NZ_JRYR02000002.1"/>
</dbReference>
<dbReference type="AlphaFoldDB" id="A0A1S1YU77"/>
<name>A0A1S1YU77_FLAPC</name>